<evidence type="ECO:0000259" key="11">
    <source>
        <dbReference type="Pfam" id="PF11145"/>
    </source>
</evidence>
<dbReference type="AlphaFoldDB" id="A0A251V7V4"/>
<dbReference type="OMA" id="QNETWIS"/>
<evidence type="ECO:0000256" key="9">
    <source>
        <dbReference type="ARBA" id="ARBA00023136"/>
    </source>
</evidence>
<comment type="pathway">
    <text evidence="3">Protein modification; protein ubiquitination.</text>
</comment>
<keyword evidence="5" id="KW-0808">Transferase</keyword>
<accession>A0A251V7V4</accession>
<gene>
    <name evidence="12" type="ORF">HannXRQ_Chr03g0078571</name>
</gene>
<evidence type="ECO:0000256" key="3">
    <source>
        <dbReference type="ARBA" id="ARBA00004906"/>
    </source>
</evidence>
<comment type="catalytic activity">
    <reaction evidence="1">
        <text>S-ubiquitinyl-[E2 ubiquitin-conjugating enzyme]-L-cysteine + [acceptor protein]-L-lysine = [E2 ubiquitin-conjugating enzyme]-L-cysteine + N(6)-ubiquitinyl-[acceptor protein]-L-lysine.</text>
        <dbReference type="EC" id="2.3.2.27"/>
    </reaction>
</comment>
<evidence type="ECO:0000256" key="7">
    <source>
        <dbReference type="ARBA" id="ARBA00022786"/>
    </source>
</evidence>
<dbReference type="InParanoid" id="A0A251V7V4"/>
<keyword evidence="6 10" id="KW-0812">Transmembrane</keyword>
<evidence type="ECO:0000256" key="8">
    <source>
        <dbReference type="ARBA" id="ARBA00022989"/>
    </source>
</evidence>
<feature type="transmembrane region" description="Helical" evidence="10">
    <location>
        <begin position="234"/>
        <end position="252"/>
    </location>
</feature>
<keyword evidence="8 10" id="KW-1133">Transmembrane helix</keyword>
<evidence type="ECO:0000256" key="6">
    <source>
        <dbReference type="ARBA" id="ARBA00022692"/>
    </source>
</evidence>
<evidence type="ECO:0000313" key="12">
    <source>
        <dbReference type="EMBL" id="OTG31698.1"/>
    </source>
</evidence>
<comment type="subcellular location">
    <subcellularLocation>
        <location evidence="2">Endomembrane system</location>
        <topology evidence="2">Multi-pass membrane protein</topology>
    </subcellularLocation>
</comment>
<evidence type="ECO:0000256" key="1">
    <source>
        <dbReference type="ARBA" id="ARBA00000900"/>
    </source>
</evidence>
<evidence type="ECO:0000256" key="4">
    <source>
        <dbReference type="ARBA" id="ARBA00012483"/>
    </source>
</evidence>
<feature type="transmembrane region" description="Helical" evidence="10">
    <location>
        <begin position="200"/>
        <end position="222"/>
    </location>
</feature>
<proteinExistence type="predicted"/>
<dbReference type="PANTHER" id="PTHR33389:SF18">
    <property type="entry name" value="OS01G0677900 PROTEIN"/>
    <property type="match status" value="1"/>
</dbReference>
<protein>
    <recommendedName>
        <fullName evidence="4">RING-type E3 ubiquitin transferase</fullName>
        <ecNumber evidence="4">2.3.2.27</ecNumber>
    </recommendedName>
</protein>
<feature type="transmembrane region" description="Helical" evidence="10">
    <location>
        <begin position="360"/>
        <end position="379"/>
    </location>
</feature>
<evidence type="ECO:0000256" key="5">
    <source>
        <dbReference type="ARBA" id="ARBA00022679"/>
    </source>
</evidence>
<keyword evidence="9 10" id="KW-0472">Membrane</keyword>
<dbReference type="EMBL" id="CM007892">
    <property type="protein sequence ID" value="OTG31698.1"/>
    <property type="molecule type" value="Genomic_DNA"/>
</dbReference>
<feature type="domain" description="SWEET-like" evidence="11">
    <location>
        <begin position="144"/>
        <end position="389"/>
    </location>
</feature>
<sequence>MVSRGSAVALFVGSRGFNGYTIVNPNFWQDAASPAPAANISTITYKCPVYEISFMLNTSSISRSRISSLNLSSTDDYRVEISAEGVYNDEMGQICMVGCRNLKNASFDCEILVEFQFPRGKESLTKGRIESLRDENDVLYFSSLRRQVFHLKKRPEMVNFISVLMMLILTLGHMVPLVLNTRYEQNGPISSNELLKVNEVTARIMTLVAFVLQSRLLQLTWIAKKNQWIHEIRTLFICLPMYIIGGLAMLLVNRNNTNNTIASQPFESQSQSQRSVWIDLRSYAGLTVDGFLFPQLTLHIFQNSKGNALSCSFYIGTTFVRLLPHVYDLYMGQKYMSHQFDRLYIYANPRAQLYSPSWDIVIVCGGLVFAVIVFLQQCFGGRFMLPKRFQEHVEYEMVPVTSDE</sequence>
<dbReference type="GO" id="GO:0061630">
    <property type="term" value="F:ubiquitin protein ligase activity"/>
    <property type="evidence" value="ECO:0007669"/>
    <property type="project" value="UniProtKB-EC"/>
</dbReference>
<organism evidence="12 13">
    <name type="scientific">Helianthus annuus</name>
    <name type="common">Common sunflower</name>
    <dbReference type="NCBI Taxonomy" id="4232"/>
    <lineage>
        <taxon>Eukaryota</taxon>
        <taxon>Viridiplantae</taxon>
        <taxon>Streptophyta</taxon>
        <taxon>Embryophyta</taxon>
        <taxon>Tracheophyta</taxon>
        <taxon>Spermatophyta</taxon>
        <taxon>Magnoliopsida</taxon>
        <taxon>eudicotyledons</taxon>
        <taxon>Gunneridae</taxon>
        <taxon>Pentapetalae</taxon>
        <taxon>asterids</taxon>
        <taxon>campanulids</taxon>
        <taxon>Asterales</taxon>
        <taxon>Asteraceae</taxon>
        <taxon>Asteroideae</taxon>
        <taxon>Heliantheae alliance</taxon>
        <taxon>Heliantheae</taxon>
        <taxon>Helianthus</taxon>
    </lineage>
</organism>
<feature type="transmembrane region" description="Helical" evidence="10">
    <location>
        <begin position="157"/>
        <end position="180"/>
    </location>
</feature>
<dbReference type="Pfam" id="PF11145">
    <property type="entry name" value="DUF2921"/>
    <property type="match status" value="1"/>
</dbReference>
<evidence type="ECO:0000256" key="2">
    <source>
        <dbReference type="ARBA" id="ARBA00004127"/>
    </source>
</evidence>
<keyword evidence="13" id="KW-1185">Reference proteome</keyword>
<evidence type="ECO:0000256" key="10">
    <source>
        <dbReference type="SAM" id="Phobius"/>
    </source>
</evidence>
<dbReference type="Proteomes" id="UP000215914">
    <property type="component" value="Chromosome 3"/>
</dbReference>
<reference evidence="13" key="1">
    <citation type="journal article" date="2017" name="Nature">
        <title>The sunflower genome provides insights into oil metabolism, flowering and Asterid evolution.</title>
        <authorList>
            <person name="Badouin H."/>
            <person name="Gouzy J."/>
            <person name="Grassa C.J."/>
            <person name="Murat F."/>
            <person name="Staton S.E."/>
            <person name="Cottret L."/>
            <person name="Lelandais-Briere C."/>
            <person name="Owens G.L."/>
            <person name="Carrere S."/>
            <person name="Mayjonade B."/>
            <person name="Legrand L."/>
            <person name="Gill N."/>
            <person name="Kane N.C."/>
            <person name="Bowers J.E."/>
            <person name="Hubner S."/>
            <person name="Bellec A."/>
            <person name="Berard A."/>
            <person name="Berges H."/>
            <person name="Blanchet N."/>
            <person name="Boniface M.C."/>
            <person name="Brunel D."/>
            <person name="Catrice O."/>
            <person name="Chaidir N."/>
            <person name="Claudel C."/>
            <person name="Donnadieu C."/>
            <person name="Faraut T."/>
            <person name="Fievet G."/>
            <person name="Helmstetter N."/>
            <person name="King M."/>
            <person name="Knapp S.J."/>
            <person name="Lai Z."/>
            <person name="Le Paslier M.C."/>
            <person name="Lippi Y."/>
            <person name="Lorenzon L."/>
            <person name="Mandel J.R."/>
            <person name="Marage G."/>
            <person name="Marchand G."/>
            <person name="Marquand E."/>
            <person name="Bret-Mestries E."/>
            <person name="Morien E."/>
            <person name="Nambeesan S."/>
            <person name="Nguyen T."/>
            <person name="Pegot-Espagnet P."/>
            <person name="Pouilly N."/>
            <person name="Raftis F."/>
            <person name="Sallet E."/>
            <person name="Schiex T."/>
            <person name="Thomas J."/>
            <person name="Vandecasteele C."/>
            <person name="Vares D."/>
            <person name="Vear F."/>
            <person name="Vautrin S."/>
            <person name="Crespi M."/>
            <person name="Mangin B."/>
            <person name="Burke J.M."/>
            <person name="Salse J."/>
            <person name="Munos S."/>
            <person name="Vincourt P."/>
            <person name="Rieseberg L.H."/>
            <person name="Langlade N.B."/>
        </authorList>
    </citation>
    <scope>NUCLEOTIDE SEQUENCE [LARGE SCALE GENOMIC DNA]</scope>
    <source>
        <strain evidence="13">cv. SF193</strain>
    </source>
</reference>
<keyword evidence="7" id="KW-0833">Ubl conjugation pathway</keyword>
<name>A0A251V7V4_HELAN</name>
<dbReference type="EC" id="2.3.2.27" evidence="4"/>
<evidence type="ECO:0000313" key="13">
    <source>
        <dbReference type="Proteomes" id="UP000215914"/>
    </source>
</evidence>
<dbReference type="InterPro" id="IPR021319">
    <property type="entry name" value="DUF2921"/>
</dbReference>
<dbReference type="PANTHER" id="PTHR33389">
    <property type="entry name" value="FAMILY PROTEIN, PUTATIVE (DUF2921)-RELATED"/>
    <property type="match status" value="1"/>
</dbReference>
<dbReference type="GO" id="GO:0012505">
    <property type="term" value="C:endomembrane system"/>
    <property type="evidence" value="ECO:0007669"/>
    <property type="project" value="UniProtKB-SubCell"/>
</dbReference>